<dbReference type="PANTHER" id="PTHR24406">
    <property type="entry name" value="TRANSCRIPTIONAL REPRESSOR CTCFL-RELATED"/>
    <property type="match status" value="1"/>
</dbReference>
<dbReference type="PROSITE" id="PS50157">
    <property type="entry name" value="ZINC_FINGER_C2H2_2"/>
    <property type="match status" value="5"/>
</dbReference>
<dbReference type="OrthoDB" id="3069995at2759"/>
<protein>
    <submittedName>
        <fullName evidence="11">Zinc finger protein 35</fullName>
    </submittedName>
</protein>
<dbReference type="STRING" id="158441.A0A226EFS4"/>
<accession>A0A226EFS4</accession>
<dbReference type="GO" id="GO:0005634">
    <property type="term" value="C:nucleus"/>
    <property type="evidence" value="ECO:0007669"/>
    <property type="project" value="UniProtKB-SubCell"/>
</dbReference>
<keyword evidence="3" id="KW-0677">Repeat</keyword>
<keyword evidence="7" id="KW-0804">Transcription</keyword>
<evidence type="ECO:0000313" key="11">
    <source>
        <dbReference type="EMBL" id="OXA56259.1"/>
    </source>
</evidence>
<evidence type="ECO:0000256" key="4">
    <source>
        <dbReference type="ARBA" id="ARBA00022771"/>
    </source>
</evidence>
<evidence type="ECO:0000256" key="9">
    <source>
        <dbReference type="PROSITE-ProRule" id="PRU00042"/>
    </source>
</evidence>
<dbReference type="SUPFAM" id="SSF57667">
    <property type="entry name" value="beta-beta-alpha zinc fingers"/>
    <property type="match status" value="3"/>
</dbReference>
<feature type="domain" description="C2H2-type" evidence="10">
    <location>
        <begin position="116"/>
        <end position="146"/>
    </location>
</feature>
<dbReference type="FunFam" id="3.30.160.60:FF:000446">
    <property type="entry name" value="Zinc finger protein"/>
    <property type="match status" value="1"/>
</dbReference>
<evidence type="ECO:0000259" key="10">
    <source>
        <dbReference type="PROSITE" id="PS50157"/>
    </source>
</evidence>
<feature type="domain" description="C2H2-type" evidence="10">
    <location>
        <begin position="85"/>
        <end position="113"/>
    </location>
</feature>
<evidence type="ECO:0000256" key="3">
    <source>
        <dbReference type="ARBA" id="ARBA00022737"/>
    </source>
</evidence>
<feature type="domain" description="C2H2-type" evidence="10">
    <location>
        <begin position="153"/>
        <end position="175"/>
    </location>
</feature>
<dbReference type="InterPro" id="IPR050888">
    <property type="entry name" value="ZnF_C2H2-type_TF"/>
</dbReference>
<evidence type="ECO:0000256" key="5">
    <source>
        <dbReference type="ARBA" id="ARBA00022833"/>
    </source>
</evidence>
<keyword evidence="5" id="KW-0862">Zinc</keyword>
<evidence type="ECO:0000313" key="12">
    <source>
        <dbReference type="Proteomes" id="UP000198287"/>
    </source>
</evidence>
<evidence type="ECO:0000256" key="2">
    <source>
        <dbReference type="ARBA" id="ARBA00022723"/>
    </source>
</evidence>
<sequence>MGSLRAADSMVGLLGKALSWIMIPVTAEEELDFQMMDSKPTWPGTFHTKVEVKPDPDAQVKSENYGKSPKNQVAVKRCRTSRKSLPCNICHRVFCKPTNLRRHIRTVHNSVERPRFSCELLGCVKSYLNKSDLWVHVRTAHSEDPIYIKEKPFHCSTCGKSFAKVGKLKIHEMTHKEISARVIYQCHLCPSTFLSPHGLKQHIRISHENRRNYGCSLCNKKFTRSDHLKRHMETIHPADKKELQLCATCGYQTYSKGNFASHQRRHDIGKYECYFCAKKFVTFTELSTVEEGIPWNMLGHI</sequence>
<reference evidence="11 12" key="1">
    <citation type="submission" date="2015-12" db="EMBL/GenBank/DDBJ databases">
        <title>The genome of Folsomia candida.</title>
        <authorList>
            <person name="Faddeeva A."/>
            <person name="Derks M.F."/>
            <person name="Anvar Y."/>
            <person name="Smit S."/>
            <person name="Van Straalen N."/>
            <person name="Roelofs D."/>
        </authorList>
    </citation>
    <scope>NUCLEOTIDE SEQUENCE [LARGE SCALE GENOMIC DNA]</scope>
    <source>
        <strain evidence="11 12">VU population</strain>
        <tissue evidence="11">Whole body</tissue>
    </source>
</reference>
<dbReference type="PROSITE" id="PS00028">
    <property type="entry name" value="ZINC_FINGER_C2H2_1"/>
    <property type="match status" value="5"/>
</dbReference>
<evidence type="ECO:0000256" key="7">
    <source>
        <dbReference type="ARBA" id="ARBA00023163"/>
    </source>
</evidence>
<dbReference type="FunFam" id="3.30.160.60:FF:001289">
    <property type="entry name" value="Zinc finger protein 574"/>
    <property type="match status" value="1"/>
</dbReference>
<evidence type="ECO:0000256" key="8">
    <source>
        <dbReference type="ARBA" id="ARBA00023242"/>
    </source>
</evidence>
<keyword evidence="2" id="KW-0479">Metal-binding</keyword>
<dbReference type="InterPro" id="IPR013087">
    <property type="entry name" value="Znf_C2H2_type"/>
</dbReference>
<dbReference type="GO" id="GO:0006357">
    <property type="term" value="P:regulation of transcription by RNA polymerase II"/>
    <property type="evidence" value="ECO:0007669"/>
    <property type="project" value="UniProtKB-ARBA"/>
</dbReference>
<evidence type="ECO:0000256" key="1">
    <source>
        <dbReference type="ARBA" id="ARBA00004123"/>
    </source>
</evidence>
<evidence type="ECO:0000256" key="6">
    <source>
        <dbReference type="ARBA" id="ARBA00023015"/>
    </source>
</evidence>
<gene>
    <name evidence="11" type="ORF">Fcan01_08836</name>
</gene>
<dbReference type="SMART" id="SM00355">
    <property type="entry name" value="ZnF_C2H2"/>
    <property type="match status" value="6"/>
</dbReference>
<dbReference type="Proteomes" id="UP000198287">
    <property type="component" value="Unassembled WGS sequence"/>
</dbReference>
<feature type="domain" description="C2H2-type" evidence="10">
    <location>
        <begin position="184"/>
        <end position="212"/>
    </location>
</feature>
<dbReference type="Gene3D" id="3.30.160.60">
    <property type="entry name" value="Classic Zinc Finger"/>
    <property type="match status" value="4"/>
</dbReference>
<keyword evidence="12" id="KW-1185">Reference proteome</keyword>
<dbReference type="Pfam" id="PF00096">
    <property type="entry name" value="zf-C2H2"/>
    <property type="match status" value="3"/>
</dbReference>
<keyword evidence="8" id="KW-0539">Nucleus</keyword>
<dbReference type="GO" id="GO:0008270">
    <property type="term" value="F:zinc ion binding"/>
    <property type="evidence" value="ECO:0007669"/>
    <property type="project" value="UniProtKB-KW"/>
</dbReference>
<comment type="subcellular location">
    <subcellularLocation>
        <location evidence="1">Nucleus</location>
    </subcellularLocation>
</comment>
<keyword evidence="4 9" id="KW-0863">Zinc-finger</keyword>
<proteinExistence type="predicted"/>
<dbReference type="OMA" id="QHIRISH"/>
<keyword evidence="6" id="KW-0805">Transcription regulation</keyword>
<dbReference type="AlphaFoldDB" id="A0A226EFS4"/>
<organism evidence="11 12">
    <name type="scientific">Folsomia candida</name>
    <name type="common">Springtail</name>
    <dbReference type="NCBI Taxonomy" id="158441"/>
    <lineage>
        <taxon>Eukaryota</taxon>
        <taxon>Metazoa</taxon>
        <taxon>Ecdysozoa</taxon>
        <taxon>Arthropoda</taxon>
        <taxon>Hexapoda</taxon>
        <taxon>Collembola</taxon>
        <taxon>Entomobryomorpha</taxon>
        <taxon>Isotomoidea</taxon>
        <taxon>Isotomidae</taxon>
        <taxon>Proisotominae</taxon>
        <taxon>Folsomia</taxon>
    </lineage>
</organism>
<dbReference type="InterPro" id="IPR036236">
    <property type="entry name" value="Znf_C2H2_sf"/>
</dbReference>
<comment type="caution">
    <text evidence="11">The sequence shown here is derived from an EMBL/GenBank/DDBJ whole genome shotgun (WGS) entry which is preliminary data.</text>
</comment>
<name>A0A226EFS4_FOLCA</name>
<dbReference type="EMBL" id="LNIX01000004">
    <property type="protein sequence ID" value="OXA56259.1"/>
    <property type="molecule type" value="Genomic_DNA"/>
</dbReference>
<feature type="domain" description="C2H2-type" evidence="10">
    <location>
        <begin position="213"/>
        <end position="241"/>
    </location>
</feature>